<evidence type="ECO:0008006" key="4">
    <source>
        <dbReference type="Google" id="ProtNLM"/>
    </source>
</evidence>
<sequence>MDTATKAAQAMRGKLWIRAAFVCLATVLVALTLSGCMYPKERLKGKVAPKEAIRNVQGAIDQYYDELQLLPIKNSSQSVPVYEKYLIDFGKLQAKGYISDVPAASFEGGGHYYFLILDEETEPRVKLMDIVTSQRINDIQNWVNAYIKENTAVPKGDSIYPGFYEIDYGKLKQKEPIITSVYSGTTQRAIVDEDGTVFTDYGIDIMQLLERNGEASYEENIDLRTLLVDSSDYVPVKSPAYKLVEGEPVAIQP</sequence>
<keyword evidence="3" id="KW-1185">Reference proteome</keyword>
<organism evidence="2 3">
    <name type="scientific">Paenibacillus agaridevorans</name>
    <dbReference type="NCBI Taxonomy" id="171404"/>
    <lineage>
        <taxon>Bacteria</taxon>
        <taxon>Bacillati</taxon>
        <taxon>Bacillota</taxon>
        <taxon>Bacilli</taxon>
        <taxon>Bacillales</taxon>
        <taxon>Paenibacillaceae</taxon>
        <taxon>Paenibacillus</taxon>
    </lineage>
</organism>
<reference evidence="2 3" key="1">
    <citation type="submission" date="2017-08" db="EMBL/GenBank/DDBJ databases">
        <title>Substantial Increase in Enzyme Production by Combined Drug-Resistance Mutations in Paenibacillus agaridevorans.</title>
        <authorList>
            <person name="Tanaka Y."/>
            <person name="Funane K."/>
            <person name="Hosaka T."/>
            <person name="Shiwa Y."/>
            <person name="Fujita N."/>
            <person name="Miyazaki T."/>
            <person name="Yoshikawa H."/>
            <person name="Murakami K."/>
            <person name="Kasahara K."/>
            <person name="Inaoka T."/>
            <person name="Hiraga Y."/>
            <person name="Ochi K."/>
        </authorList>
    </citation>
    <scope>NUCLEOTIDE SEQUENCE [LARGE SCALE GENOMIC DNA]</scope>
    <source>
        <strain evidence="2 3">T-3040</strain>
    </source>
</reference>
<proteinExistence type="predicted"/>
<dbReference type="AlphaFoldDB" id="A0A2R5F6B8"/>
<accession>A0A2R5F6B8</accession>
<evidence type="ECO:0000256" key="1">
    <source>
        <dbReference type="SAM" id="Phobius"/>
    </source>
</evidence>
<name>A0A2R5F6B8_9BACL</name>
<dbReference type="EMBL" id="BDQX01000458">
    <property type="protein sequence ID" value="GBG12041.1"/>
    <property type="molecule type" value="Genomic_DNA"/>
</dbReference>
<keyword evidence="1" id="KW-0812">Transmembrane</keyword>
<evidence type="ECO:0000313" key="2">
    <source>
        <dbReference type="EMBL" id="GBG12041.1"/>
    </source>
</evidence>
<keyword evidence="1" id="KW-0472">Membrane</keyword>
<comment type="caution">
    <text evidence="2">The sequence shown here is derived from an EMBL/GenBank/DDBJ whole genome shotgun (WGS) entry which is preliminary data.</text>
</comment>
<evidence type="ECO:0000313" key="3">
    <source>
        <dbReference type="Proteomes" id="UP000245202"/>
    </source>
</evidence>
<dbReference type="Proteomes" id="UP000245202">
    <property type="component" value="Unassembled WGS sequence"/>
</dbReference>
<keyword evidence="1" id="KW-1133">Transmembrane helix</keyword>
<protein>
    <recommendedName>
        <fullName evidence="4">DUF3939 domain-containing protein</fullName>
    </recommendedName>
</protein>
<gene>
    <name evidence="2" type="ORF">PAT3040_06902</name>
</gene>
<feature type="transmembrane region" description="Helical" evidence="1">
    <location>
        <begin position="15"/>
        <end position="38"/>
    </location>
</feature>